<keyword evidence="2" id="KW-1003">Cell membrane</keyword>
<evidence type="ECO:0000256" key="4">
    <source>
        <dbReference type="ARBA" id="ARBA00022679"/>
    </source>
</evidence>
<dbReference type="RefSeq" id="WP_211630115.1">
    <property type="nucleotide sequence ID" value="NZ_CP073100.1"/>
</dbReference>
<evidence type="ECO:0000256" key="5">
    <source>
        <dbReference type="ARBA" id="ARBA00022692"/>
    </source>
</evidence>
<keyword evidence="10" id="KW-0594">Phospholipid biosynthesis</keyword>
<reference evidence="15" key="1">
    <citation type="submission" date="2021-04" db="EMBL/GenBank/DDBJ databases">
        <title>Luteolibacter sp. 32A isolated from the skin of an Anderson's salamander (Ambystoma andersonii).</title>
        <authorList>
            <person name="Spergser J."/>
            <person name="Busse H.-J."/>
        </authorList>
    </citation>
    <scope>NUCLEOTIDE SEQUENCE</scope>
    <source>
        <strain evidence="15">32A</strain>
    </source>
</reference>
<name>A0A975IY51_9BACT</name>
<keyword evidence="4" id="KW-0808">Transferase</keyword>
<dbReference type="Gene3D" id="3.30.870.10">
    <property type="entry name" value="Endonuclease Chain A"/>
    <property type="match status" value="2"/>
</dbReference>
<dbReference type="GO" id="GO:0008808">
    <property type="term" value="F:cardiolipin synthase activity"/>
    <property type="evidence" value="ECO:0007669"/>
    <property type="project" value="UniProtKB-UniRule"/>
</dbReference>
<keyword evidence="3" id="KW-0444">Lipid biosynthesis</keyword>
<evidence type="ECO:0000259" key="14">
    <source>
        <dbReference type="PROSITE" id="PS50035"/>
    </source>
</evidence>
<dbReference type="InterPro" id="IPR022924">
    <property type="entry name" value="Cardiolipin_synthase"/>
</dbReference>
<evidence type="ECO:0000256" key="9">
    <source>
        <dbReference type="ARBA" id="ARBA00023136"/>
    </source>
</evidence>
<dbReference type="NCBIfam" id="TIGR04265">
    <property type="entry name" value="bac_cardiolipin"/>
    <property type="match status" value="1"/>
</dbReference>
<keyword evidence="5 13" id="KW-0812">Transmembrane</keyword>
<dbReference type="InterPro" id="IPR001736">
    <property type="entry name" value="PLipase_D/transphosphatidylase"/>
</dbReference>
<keyword evidence="6" id="KW-0677">Repeat</keyword>
<evidence type="ECO:0000256" key="8">
    <source>
        <dbReference type="ARBA" id="ARBA00023098"/>
    </source>
</evidence>
<dbReference type="AlphaFoldDB" id="A0A975IY51"/>
<keyword evidence="11" id="KW-1208">Phospholipid metabolism</keyword>
<dbReference type="PROSITE" id="PS50035">
    <property type="entry name" value="PLD"/>
    <property type="match status" value="2"/>
</dbReference>
<dbReference type="CDD" id="cd09155">
    <property type="entry name" value="PLDc_PaCLS_like_1"/>
    <property type="match status" value="1"/>
</dbReference>
<feature type="transmembrane region" description="Helical" evidence="13">
    <location>
        <begin position="43"/>
        <end position="64"/>
    </location>
</feature>
<evidence type="ECO:0000256" key="12">
    <source>
        <dbReference type="NCBIfam" id="TIGR04265"/>
    </source>
</evidence>
<gene>
    <name evidence="15" type="primary">cls</name>
    <name evidence="15" type="ORF">KBB96_14260</name>
</gene>
<evidence type="ECO:0000256" key="7">
    <source>
        <dbReference type="ARBA" id="ARBA00022989"/>
    </source>
</evidence>
<sequence length="480" mass="54659">MVVAEWFVDWKTSLAITGVVFLEILGLLHVIHALMHVRTAQGTIAWIVCLITFPYVAIPIYWIAGRNRFEGYVRARRGEDADLYKLAEDMHKRLRTYELPAEDGFARGAEILGGLPFTRGNRLHLLINGDETFEALFESIAKAERYLLVNFFIVKNDRIGTRFKDALIERAKAGVRVYFLFDEMGSHKLSRRYLCDLRAAGVECHYFGTNRHWWSRFQINFRNHRKIVVVDGKEAFLGGLNVGDEYLGRDKHFGAWRDTHLKIAGPTVQAIQLVFLEDWYWACSKMPELYWDPDPDAGTAQAAVIPTGPADPADSWQLVVAEAANTARVRLWIASPYFVPDGGVLTALQAAAIRGVDVRILIPEKPDHLLVWLSSFSFLESTLPYGVKIHRYQKGFLHQKVMLIDDRLACVGTANLDNRSFRLNFEISALSPDPTFVAEVRAMLEKDFEGTREARVSDFTKRSFWFRAACRAARLFAPVQ</sequence>
<dbReference type="InterPro" id="IPR025202">
    <property type="entry name" value="PLD-like_dom"/>
</dbReference>
<feature type="domain" description="PLD phosphodiesterase" evidence="14">
    <location>
        <begin position="219"/>
        <end position="246"/>
    </location>
</feature>
<keyword evidence="9 13" id="KW-0472">Membrane</keyword>
<dbReference type="FunFam" id="3.30.870.10:FF:000014">
    <property type="entry name" value="Cardiolipin synthase"/>
    <property type="match status" value="1"/>
</dbReference>
<evidence type="ECO:0000256" key="2">
    <source>
        <dbReference type="ARBA" id="ARBA00022475"/>
    </source>
</evidence>
<proteinExistence type="predicted"/>
<dbReference type="Pfam" id="PF13091">
    <property type="entry name" value="PLDc_2"/>
    <property type="match status" value="2"/>
</dbReference>
<evidence type="ECO:0000256" key="11">
    <source>
        <dbReference type="ARBA" id="ARBA00023264"/>
    </source>
</evidence>
<evidence type="ECO:0000256" key="1">
    <source>
        <dbReference type="ARBA" id="ARBA00004236"/>
    </source>
</evidence>
<dbReference type="Proteomes" id="UP000676169">
    <property type="component" value="Chromosome"/>
</dbReference>
<keyword evidence="16" id="KW-1185">Reference proteome</keyword>
<feature type="domain" description="PLD phosphodiesterase" evidence="14">
    <location>
        <begin position="393"/>
        <end position="420"/>
    </location>
</feature>
<evidence type="ECO:0000256" key="10">
    <source>
        <dbReference type="ARBA" id="ARBA00023209"/>
    </source>
</evidence>
<evidence type="ECO:0000313" key="16">
    <source>
        <dbReference type="Proteomes" id="UP000676169"/>
    </source>
</evidence>
<dbReference type="PANTHER" id="PTHR21248:SF22">
    <property type="entry name" value="PHOSPHOLIPASE D"/>
    <property type="match status" value="1"/>
</dbReference>
<keyword evidence="8" id="KW-0443">Lipid metabolism</keyword>
<dbReference type="GO" id="GO:0005886">
    <property type="term" value="C:plasma membrane"/>
    <property type="evidence" value="ECO:0007669"/>
    <property type="project" value="UniProtKB-SubCell"/>
</dbReference>
<accession>A0A975IY51</accession>
<dbReference type="GO" id="GO:0032049">
    <property type="term" value="P:cardiolipin biosynthetic process"/>
    <property type="evidence" value="ECO:0007669"/>
    <property type="project" value="UniProtKB-UniRule"/>
</dbReference>
<organism evidence="15 16">
    <name type="scientific">Luteolibacter ambystomatis</name>
    <dbReference type="NCBI Taxonomy" id="2824561"/>
    <lineage>
        <taxon>Bacteria</taxon>
        <taxon>Pseudomonadati</taxon>
        <taxon>Verrucomicrobiota</taxon>
        <taxon>Verrucomicrobiia</taxon>
        <taxon>Verrucomicrobiales</taxon>
        <taxon>Verrucomicrobiaceae</taxon>
        <taxon>Luteolibacter</taxon>
    </lineage>
</organism>
<dbReference type="EC" id="2.7.8.-" evidence="12"/>
<keyword evidence="7 13" id="KW-1133">Transmembrane helix</keyword>
<evidence type="ECO:0000313" key="15">
    <source>
        <dbReference type="EMBL" id="QUE50026.1"/>
    </source>
</evidence>
<evidence type="ECO:0000256" key="3">
    <source>
        <dbReference type="ARBA" id="ARBA00022516"/>
    </source>
</evidence>
<dbReference type="EMBL" id="CP073100">
    <property type="protein sequence ID" value="QUE50026.1"/>
    <property type="molecule type" value="Genomic_DNA"/>
</dbReference>
<evidence type="ECO:0000256" key="6">
    <source>
        <dbReference type="ARBA" id="ARBA00022737"/>
    </source>
</evidence>
<dbReference type="KEGG" id="lamb:KBB96_14260"/>
<comment type="subcellular location">
    <subcellularLocation>
        <location evidence="1">Cell membrane</location>
    </subcellularLocation>
</comment>
<dbReference type="SUPFAM" id="SSF56024">
    <property type="entry name" value="Phospholipase D/nuclease"/>
    <property type="match status" value="2"/>
</dbReference>
<feature type="transmembrane region" description="Helical" evidence="13">
    <location>
        <begin position="12"/>
        <end position="31"/>
    </location>
</feature>
<evidence type="ECO:0000256" key="13">
    <source>
        <dbReference type="SAM" id="Phobius"/>
    </source>
</evidence>
<dbReference type="PANTHER" id="PTHR21248">
    <property type="entry name" value="CARDIOLIPIN SYNTHASE"/>
    <property type="match status" value="1"/>
</dbReference>
<dbReference type="SMART" id="SM00155">
    <property type="entry name" value="PLDc"/>
    <property type="match status" value="2"/>
</dbReference>
<protein>
    <recommendedName>
        <fullName evidence="12">Cardiolipin synthase</fullName>
        <ecNumber evidence="12">2.7.8.-</ecNumber>
    </recommendedName>
</protein>